<organism evidence="9">
    <name type="scientific">Magnetovibrio blakemorei</name>
    <dbReference type="NCBI Taxonomy" id="28181"/>
    <lineage>
        <taxon>Bacteria</taxon>
        <taxon>Pseudomonadati</taxon>
        <taxon>Pseudomonadota</taxon>
        <taxon>Alphaproteobacteria</taxon>
        <taxon>Rhodospirillales</taxon>
        <taxon>Magnetovibrionaceae</taxon>
        <taxon>Magnetovibrio</taxon>
    </lineage>
</organism>
<keyword evidence="3" id="KW-0813">Transport</keyword>
<evidence type="ECO:0000313" key="9">
    <source>
        <dbReference type="EMBL" id="CAV30828.1"/>
    </source>
</evidence>
<evidence type="ECO:0000256" key="4">
    <source>
        <dbReference type="ARBA" id="ARBA00022452"/>
    </source>
</evidence>
<evidence type="ECO:0000256" key="2">
    <source>
        <dbReference type="ARBA" id="ARBA00007613"/>
    </source>
</evidence>
<evidence type="ECO:0000256" key="1">
    <source>
        <dbReference type="ARBA" id="ARBA00004442"/>
    </source>
</evidence>
<reference evidence="9" key="1">
    <citation type="journal article" date="2009" name="Environ. Microbiol.">
        <title>Comparative analysis of magnetosome gene clusters in magnetotactic bacteria provides further evidence for horizontal gene transfer.</title>
        <authorList>
            <person name="Jogler C."/>
            <person name="Kube M."/>
            <person name="Schubbe S."/>
            <person name="Ullrich S."/>
            <person name="Teeling H."/>
            <person name="Bazylinski D.A."/>
            <person name="Reinhardt R."/>
            <person name="Schuler D."/>
        </authorList>
    </citation>
    <scope>NUCLEOTIDE SEQUENCE</scope>
    <source>
        <strain evidence="9">Type strain: MV-1</strain>
    </source>
</reference>
<dbReference type="InterPro" id="IPR003423">
    <property type="entry name" value="OMP_efflux"/>
</dbReference>
<dbReference type="SUPFAM" id="SSF56954">
    <property type="entry name" value="Outer membrane efflux proteins (OEP)"/>
    <property type="match status" value="1"/>
</dbReference>
<dbReference type="PANTHER" id="PTHR30026">
    <property type="entry name" value="OUTER MEMBRANE PROTEIN TOLC"/>
    <property type="match status" value="1"/>
</dbReference>
<dbReference type="PANTHER" id="PTHR30026:SF22">
    <property type="entry name" value="OUTER MEMBRANE EFFLUX PROTEIN"/>
    <property type="match status" value="1"/>
</dbReference>
<feature type="coiled-coil region" evidence="8">
    <location>
        <begin position="373"/>
        <end position="400"/>
    </location>
</feature>
<evidence type="ECO:0000256" key="3">
    <source>
        <dbReference type="ARBA" id="ARBA00022448"/>
    </source>
</evidence>
<keyword evidence="8" id="KW-0175">Coiled coil</keyword>
<accession>C4RAI3</accession>
<gene>
    <name evidence="9" type="ORF">mv1g00081</name>
</gene>
<sequence>MIHPSVRFNYINKATANNRDSLDLCPMAASVVLFVAIMASSSSAKADPLSLVLADLMNSSPRLAAAEADWKAAGDRASETWRKAWTPQLDLTFSQGYQNYQKPDAATRFYDARTSSARITQLVYDFGKSSSSVAEAEAVTAQNQVAYKAVGQGLLLEALTAFISVQRSHQVLRFARDSEANIREQTQLENALVESGKGYASNVLQAKAQLAGASARRVRAEGALDVAQARVKAVFGGQADRLSYKDAMAFPEEHLPVSREAAHDLALKNNLQIALGQLRSDAIRERKWSTTAGEFAPRIELIGEAGRNSNSDGTVGMVDNRKAVLQVTLPFNVGLGGVAAVEAAAKELLASRRREDDTRNLVIEQVDISWRNLKTAKENMENLSNQMNIASQFLEIARQERQVGRRTLLDVLTAETNLINAQSDYISTTYDLSIAAFTLLQAIGQLDVSFIREDLAKLHELPGRNSPLPAQFDSTR</sequence>
<dbReference type="Gene3D" id="1.20.1600.10">
    <property type="entry name" value="Outer membrane efflux proteins (OEP)"/>
    <property type="match status" value="1"/>
</dbReference>
<comment type="similarity">
    <text evidence="2">Belongs to the outer membrane factor (OMF) (TC 1.B.17) family.</text>
</comment>
<evidence type="ECO:0000256" key="5">
    <source>
        <dbReference type="ARBA" id="ARBA00022692"/>
    </source>
</evidence>
<dbReference type="GO" id="GO:0009279">
    <property type="term" value="C:cell outer membrane"/>
    <property type="evidence" value="ECO:0007669"/>
    <property type="project" value="UniProtKB-SubCell"/>
</dbReference>
<dbReference type="AlphaFoldDB" id="C4RAI3"/>
<comment type="subcellular location">
    <subcellularLocation>
        <location evidence="1">Cell outer membrane</location>
    </subcellularLocation>
</comment>
<dbReference type="EMBL" id="FP102531">
    <property type="protein sequence ID" value="CAV30828.1"/>
    <property type="molecule type" value="Genomic_DNA"/>
</dbReference>
<evidence type="ECO:0000256" key="8">
    <source>
        <dbReference type="SAM" id="Coils"/>
    </source>
</evidence>
<protein>
    <submittedName>
        <fullName evidence="9">Outer membrane protein</fullName>
    </submittedName>
</protein>
<dbReference type="Pfam" id="PF02321">
    <property type="entry name" value="OEP"/>
    <property type="match status" value="2"/>
</dbReference>
<proteinExistence type="inferred from homology"/>
<name>C4RAI3_9PROT</name>
<dbReference type="InterPro" id="IPR051906">
    <property type="entry name" value="TolC-like"/>
</dbReference>
<keyword evidence="6" id="KW-0472">Membrane</keyword>
<evidence type="ECO:0000256" key="7">
    <source>
        <dbReference type="ARBA" id="ARBA00023237"/>
    </source>
</evidence>
<dbReference type="OrthoDB" id="9814637at2"/>
<dbReference type="GO" id="GO:0015288">
    <property type="term" value="F:porin activity"/>
    <property type="evidence" value="ECO:0007669"/>
    <property type="project" value="TreeGrafter"/>
</dbReference>
<evidence type="ECO:0000256" key="6">
    <source>
        <dbReference type="ARBA" id="ARBA00023136"/>
    </source>
</evidence>
<keyword evidence="5" id="KW-0812">Transmembrane</keyword>
<dbReference type="GO" id="GO:0015562">
    <property type="term" value="F:efflux transmembrane transporter activity"/>
    <property type="evidence" value="ECO:0007669"/>
    <property type="project" value="InterPro"/>
</dbReference>
<keyword evidence="4" id="KW-1134">Transmembrane beta strand</keyword>
<dbReference type="GO" id="GO:1990281">
    <property type="term" value="C:efflux pump complex"/>
    <property type="evidence" value="ECO:0007669"/>
    <property type="project" value="TreeGrafter"/>
</dbReference>
<keyword evidence="7" id="KW-0998">Cell outer membrane</keyword>